<evidence type="ECO:0000256" key="3">
    <source>
        <dbReference type="ARBA" id="ARBA00022679"/>
    </source>
</evidence>
<dbReference type="SUPFAM" id="SSF57903">
    <property type="entry name" value="FYVE/PHD zinc finger"/>
    <property type="match status" value="1"/>
</dbReference>
<dbReference type="GO" id="GO:0045944">
    <property type="term" value="P:positive regulation of transcription by RNA polymerase II"/>
    <property type="evidence" value="ECO:0007669"/>
    <property type="project" value="TreeGrafter"/>
</dbReference>
<keyword evidence="3" id="KW-0808">Transferase</keyword>
<evidence type="ECO:0000256" key="7">
    <source>
        <dbReference type="ARBA" id="ARBA00022853"/>
    </source>
</evidence>
<organism evidence="18 19">
    <name type="scientific">Lithospermum erythrorhizon</name>
    <name type="common">Purple gromwell</name>
    <name type="synonym">Lithospermum officinale var. erythrorhizon</name>
    <dbReference type="NCBI Taxonomy" id="34254"/>
    <lineage>
        <taxon>Eukaryota</taxon>
        <taxon>Viridiplantae</taxon>
        <taxon>Streptophyta</taxon>
        <taxon>Embryophyta</taxon>
        <taxon>Tracheophyta</taxon>
        <taxon>Spermatophyta</taxon>
        <taxon>Magnoliopsida</taxon>
        <taxon>eudicotyledons</taxon>
        <taxon>Gunneridae</taxon>
        <taxon>Pentapetalae</taxon>
        <taxon>asterids</taxon>
        <taxon>lamiids</taxon>
        <taxon>Boraginales</taxon>
        <taxon>Boraginaceae</taxon>
        <taxon>Boraginoideae</taxon>
        <taxon>Lithospermeae</taxon>
        <taxon>Lithospermum</taxon>
    </lineage>
</organism>
<dbReference type="InterPro" id="IPR031162">
    <property type="entry name" value="CBP_P300_HAT"/>
</dbReference>
<comment type="caution">
    <text evidence="18">The sequence shown here is derived from an EMBL/GenBank/DDBJ whole genome shotgun (WGS) entry which is preliminary data.</text>
</comment>
<evidence type="ECO:0000259" key="15">
    <source>
        <dbReference type="PROSITE" id="PS50016"/>
    </source>
</evidence>
<gene>
    <name evidence="18" type="ORF">LIER_10756</name>
</gene>
<dbReference type="InterPro" id="IPR001965">
    <property type="entry name" value="Znf_PHD"/>
</dbReference>
<accession>A0AAV3PPU0</accession>
<evidence type="ECO:0000256" key="14">
    <source>
        <dbReference type="PROSITE-ProRule" id="PRU00146"/>
    </source>
</evidence>
<evidence type="ECO:0000256" key="4">
    <source>
        <dbReference type="ARBA" id="ARBA00022723"/>
    </source>
</evidence>
<dbReference type="InterPro" id="IPR000433">
    <property type="entry name" value="Znf_ZZ"/>
</dbReference>
<comment type="catalytic activity">
    <reaction evidence="13">
        <text>L-lysyl-[protein] + acetyl-CoA = N(6)-acetyl-L-lysyl-[protein] + CoA + H(+)</text>
        <dbReference type="Rhea" id="RHEA:45948"/>
        <dbReference type="Rhea" id="RHEA-COMP:9752"/>
        <dbReference type="Rhea" id="RHEA-COMP:10731"/>
        <dbReference type="ChEBI" id="CHEBI:15378"/>
        <dbReference type="ChEBI" id="CHEBI:29969"/>
        <dbReference type="ChEBI" id="CHEBI:57287"/>
        <dbReference type="ChEBI" id="CHEBI:57288"/>
        <dbReference type="ChEBI" id="CHEBI:61930"/>
        <dbReference type="EC" id="2.3.1.48"/>
    </reaction>
</comment>
<dbReference type="Gene3D" id="3.30.60.90">
    <property type="match status" value="1"/>
</dbReference>
<dbReference type="GO" id="GO:0003713">
    <property type="term" value="F:transcription coactivator activity"/>
    <property type="evidence" value="ECO:0007669"/>
    <property type="project" value="TreeGrafter"/>
</dbReference>
<keyword evidence="19" id="KW-1185">Reference proteome</keyword>
<dbReference type="InterPro" id="IPR011011">
    <property type="entry name" value="Znf_FYVE_PHD"/>
</dbReference>
<dbReference type="PANTHER" id="PTHR13808">
    <property type="entry name" value="CBP/P300-RELATED"/>
    <property type="match status" value="1"/>
</dbReference>
<dbReference type="PROSITE" id="PS50134">
    <property type="entry name" value="ZF_TAZ"/>
    <property type="match status" value="1"/>
</dbReference>
<keyword evidence="8" id="KW-0805">Transcription regulation</keyword>
<evidence type="ECO:0000313" key="19">
    <source>
        <dbReference type="Proteomes" id="UP001454036"/>
    </source>
</evidence>
<evidence type="ECO:0000256" key="5">
    <source>
        <dbReference type="ARBA" id="ARBA00022771"/>
    </source>
</evidence>
<keyword evidence="6" id="KW-0862">Zinc</keyword>
<protein>
    <recommendedName>
        <fullName evidence="2">histone acetyltransferase</fullName>
        <ecNumber evidence="2">2.3.1.48</ecNumber>
    </recommendedName>
</protein>
<evidence type="ECO:0000256" key="10">
    <source>
        <dbReference type="ARBA" id="ARBA00023163"/>
    </source>
</evidence>
<feature type="domain" description="TAZ-type" evidence="16">
    <location>
        <begin position="1347"/>
        <end position="1432"/>
    </location>
</feature>
<dbReference type="Pfam" id="PF08214">
    <property type="entry name" value="HAT_KAT11"/>
    <property type="match status" value="1"/>
</dbReference>
<dbReference type="Gene3D" id="1.20.1020.10">
    <property type="entry name" value="TAZ domain"/>
    <property type="match status" value="1"/>
</dbReference>
<evidence type="ECO:0000259" key="17">
    <source>
        <dbReference type="PROSITE" id="PS51727"/>
    </source>
</evidence>
<evidence type="ECO:0000259" key="16">
    <source>
        <dbReference type="PROSITE" id="PS50134"/>
    </source>
</evidence>
<keyword evidence="4" id="KW-0479">Metal-binding</keyword>
<keyword evidence="7" id="KW-0156">Chromatin regulator</keyword>
<dbReference type="GO" id="GO:0005634">
    <property type="term" value="C:nucleus"/>
    <property type="evidence" value="ECO:0007669"/>
    <property type="project" value="UniProtKB-SubCell"/>
</dbReference>
<dbReference type="PANTHER" id="PTHR13808:SF50">
    <property type="entry name" value="HISTONE ACETYLTRANSFERASE"/>
    <property type="match status" value="1"/>
</dbReference>
<dbReference type="InterPro" id="IPR035898">
    <property type="entry name" value="TAZ_dom_sf"/>
</dbReference>
<dbReference type="Proteomes" id="UP001454036">
    <property type="component" value="Unassembled WGS sequence"/>
</dbReference>
<sequence length="1462" mass="166284">MMNTYEEMSSNSCNPGLIVNGVGLNTFGMDVRNPYYPYDVGRLGSDQNFFQEQGQPNHEHNMDVWNPFYPYKDEPSHDVFEQQPALQCNLTRFPSVYSVDELSLPNSEQSTYMEAGRKMNFHVMNSRYHEAMDTSEEKFKKTLYQFEELIRHEIKDCQFNYEMSQPVQLLPFSEASEVTLISPPGCDVSNSLCPTIKDFTGYGTLVDNSRNSNSYSDVKSDSYSDVKSYHNVSNFFSRSSFGDDIRMCPSVSCHGNNLCTNETVRQGPFEVVPSPDPISSVTACSDSERQADNEPIDAGAAIMDNAWQYPLEVSSQDYINGSKPIEQEVLFDDQSGYYADHSLGLEGNIEEPYIKLSSSNQLMGRLSSECKVYPSVFVNKTTSGSEEVPYPQIQFSVPRHRYRPPINLLGHHSDVQSQSCLAAPDQLSKLIDSRNVSSQDILLQYKEYKSVKVNVGEFQIPLLSYLHCRNCTINRCQCKQFELLISHFDNCNDSSCNMCYPPLLGGSNYNVRSASDISNNSFSNVYGDELPPAKRTRVENLRTTYIKKETAPVCLVAEKQEMKKKNEKFYLVDSRRDGVHQDVATNNNQQLGNFNSPNIAEDVNQSYKMLKVEHICTSEIKSSTTTDNIKVSPENLIMGLESEKKDVLSSGDTKSEATSCLIEHTDNNGLLNELQESRKVGVSLIDILTADQIEEHTHSLGKVTNEMSTNDTLVHGLGESLCQLCAMDKLLFNPAPIYCICCGSPIKRNLIYYWTPDKMGGKHCFCGQCFRKSSKKSISVQGLSFCKSNLHKGKNIVEEDEESWVQCDKCERWQHQICALYNSKNDSEGKAKYVCPSCRLHEIKIGEHRPLCPPFGAKDLPCTKLSDHIEQRLDRRLKEERQERGMSAGKSVDEVPQAENLVVRVVLSVNKLVKVKQQFLDIFHGKNYPAEFSYKSKAILLFQKIKGVDVCLFGMYVQEYGSDCPPPNRRAVYISYLDSVKYFQPEIRTVHGEALRTFVYHEILIGYLDYCKKLGFETCYIWACPPVKGEDYILNCHPEIQKTPKSDKLRHWYKSMLLKATKENVVSDSTNFYDRFFVPNAQCSPKVTTANLPYFDGAYWSGAAEDLNRRICMEGGSKEIAKKQMSKRTLKSMGHTNLSVDSETDILVMQKLSQVISPVKEDFIIVDLQPGCSSCHKLILSPNYWLCAKCKNFRVCLRCIKLERGFSKKTHFIDGEQHTLSEIVMYDVPQNTDDEDGVLDNDIFENRHSFLSFCQENHFQFDSLRRAKYSSMMILYHLHKQISSGLVTDCSICRKGTMINDGWHCEVCPGITVCRACYQREGNHAHVHELTQRLCMTECCSNNKQLQKQKAALVKEEILKTLVHAFRCQHSKEDPCSYSKCPKLRELFHHASQCLRRVDGGCEFCRIAWTLLHLHSRICKITDCQVPHCQSIKTSRNLKATQADNRRRAAIEGLVSNIGRQC</sequence>
<evidence type="ECO:0000256" key="2">
    <source>
        <dbReference type="ARBA" id="ARBA00013184"/>
    </source>
</evidence>
<evidence type="ECO:0000256" key="12">
    <source>
        <dbReference type="ARBA" id="ARBA00023315"/>
    </source>
</evidence>
<evidence type="ECO:0000256" key="9">
    <source>
        <dbReference type="ARBA" id="ARBA00023159"/>
    </source>
</evidence>
<dbReference type="InterPro" id="IPR013083">
    <property type="entry name" value="Znf_RING/FYVE/PHD"/>
</dbReference>
<dbReference type="GO" id="GO:0004402">
    <property type="term" value="F:histone acetyltransferase activity"/>
    <property type="evidence" value="ECO:0007669"/>
    <property type="project" value="InterPro"/>
</dbReference>
<dbReference type="GO" id="GO:0000123">
    <property type="term" value="C:histone acetyltransferase complex"/>
    <property type="evidence" value="ECO:0007669"/>
    <property type="project" value="TreeGrafter"/>
</dbReference>
<keyword evidence="9" id="KW-0010">Activator</keyword>
<evidence type="ECO:0000256" key="1">
    <source>
        <dbReference type="ARBA" id="ARBA00004123"/>
    </source>
</evidence>
<keyword evidence="10" id="KW-0804">Transcription</keyword>
<dbReference type="Gene3D" id="3.30.40.10">
    <property type="entry name" value="Zinc/RING finger domain, C3HC4 (zinc finger)"/>
    <property type="match status" value="1"/>
</dbReference>
<name>A0AAV3PPU0_LITER</name>
<dbReference type="EMBL" id="BAABME010001939">
    <property type="protein sequence ID" value="GAA0152223.1"/>
    <property type="molecule type" value="Genomic_DNA"/>
</dbReference>
<evidence type="ECO:0000313" key="18">
    <source>
        <dbReference type="EMBL" id="GAA0152223.1"/>
    </source>
</evidence>
<keyword evidence="11" id="KW-0539">Nucleus</keyword>
<comment type="subcellular location">
    <subcellularLocation>
        <location evidence="1">Nucleus</location>
    </subcellularLocation>
</comment>
<dbReference type="InterPro" id="IPR043145">
    <property type="entry name" value="Znf_ZZ_sf"/>
</dbReference>
<evidence type="ECO:0000256" key="6">
    <source>
        <dbReference type="ARBA" id="ARBA00022833"/>
    </source>
</evidence>
<evidence type="ECO:0000256" key="8">
    <source>
        <dbReference type="ARBA" id="ARBA00023015"/>
    </source>
</evidence>
<feature type="domain" description="PHD-type" evidence="15">
    <location>
        <begin position="763"/>
        <end position="841"/>
    </location>
</feature>
<dbReference type="Pfam" id="PF02135">
    <property type="entry name" value="zf-TAZ"/>
    <property type="match status" value="1"/>
</dbReference>
<dbReference type="GO" id="GO:0031490">
    <property type="term" value="F:chromatin DNA binding"/>
    <property type="evidence" value="ECO:0007669"/>
    <property type="project" value="TreeGrafter"/>
</dbReference>
<dbReference type="PROSITE" id="PS51727">
    <property type="entry name" value="CBP_P300_HAT"/>
    <property type="match status" value="1"/>
</dbReference>
<dbReference type="InterPro" id="IPR019787">
    <property type="entry name" value="Znf_PHD-finger"/>
</dbReference>
<dbReference type="SMART" id="SM00249">
    <property type="entry name" value="PHD"/>
    <property type="match status" value="1"/>
</dbReference>
<dbReference type="SUPFAM" id="SSF57933">
    <property type="entry name" value="TAZ domain"/>
    <property type="match status" value="1"/>
</dbReference>
<dbReference type="SMART" id="SM01250">
    <property type="entry name" value="KAT11"/>
    <property type="match status" value="1"/>
</dbReference>
<dbReference type="Pfam" id="PF00628">
    <property type="entry name" value="PHD"/>
    <property type="match status" value="1"/>
</dbReference>
<dbReference type="GO" id="GO:0008270">
    <property type="term" value="F:zinc ion binding"/>
    <property type="evidence" value="ECO:0007669"/>
    <property type="project" value="UniProtKB-KW"/>
</dbReference>
<keyword evidence="5 14" id="KW-0863">Zinc-finger</keyword>
<evidence type="ECO:0000256" key="11">
    <source>
        <dbReference type="ARBA" id="ARBA00023242"/>
    </source>
</evidence>
<dbReference type="SMART" id="SM00551">
    <property type="entry name" value="ZnF_TAZ"/>
    <property type="match status" value="1"/>
</dbReference>
<dbReference type="PROSITE" id="PS50016">
    <property type="entry name" value="ZF_PHD_2"/>
    <property type="match status" value="1"/>
</dbReference>
<dbReference type="InterPro" id="IPR000197">
    <property type="entry name" value="Znf_TAZ"/>
</dbReference>
<feature type="domain" description="CBP/p300-type HAT" evidence="17">
    <location>
        <begin position="854"/>
        <end position="1283"/>
    </location>
</feature>
<dbReference type="GO" id="GO:0005667">
    <property type="term" value="C:transcription regulator complex"/>
    <property type="evidence" value="ECO:0007669"/>
    <property type="project" value="TreeGrafter"/>
</dbReference>
<dbReference type="PROSITE" id="PS01357">
    <property type="entry name" value="ZF_ZZ_1"/>
    <property type="match status" value="1"/>
</dbReference>
<evidence type="ECO:0000256" key="13">
    <source>
        <dbReference type="ARBA" id="ARBA00048017"/>
    </source>
</evidence>
<keyword evidence="12" id="KW-0012">Acyltransferase</keyword>
<reference evidence="18 19" key="1">
    <citation type="submission" date="2024-01" db="EMBL/GenBank/DDBJ databases">
        <title>The complete chloroplast genome sequence of Lithospermum erythrorhizon: insights into the phylogenetic relationship among Boraginaceae species and the maternal lineages of purple gromwells.</title>
        <authorList>
            <person name="Okada T."/>
            <person name="Watanabe K."/>
        </authorList>
    </citation>
    <scope>NUCLEOTIDE SEQUENCE [LARGE SCALE GENOMIC DNA]</scope>
</reference>
<proteinExistence type="predicted"/>
<dbReference type="SUPFAM" id="SSF57850">
    <property type="entry name" value="RING/U-box"/>
    <property type="match status" value="2"/>
</dbReference>
<dbReference type="EC" id="2.3.1.48" evidence="2"/>
<dbReference type="InterPro" id="IPR013178">
    <property type="entry name" value="Histone_AcTrfase_Rtt109/CBP"/>
</dbReference>